<dbReference type="GO" id="GO:0003677">
    <property type="term" value="F:DNA binding"/>
    <property type="evidence" value="ECO:0007669"/>
    <property type="project" value="UniProtKB-KW"/>
</dbReference>
<evidence type="ECO:0000256" key="3">
    <source>
        <dbReference type="ARBA" id="ARBA00023015"/>
    </source>
</evidence>
<dbReference type="SUPFAM" id="SSF46689">
    <property type="entry name" value="Homeodomain-like"/>
    <property type="match status" value="1"/>
</dbReference>
<dbReference type="Gene3D" id="1.10.10.60">
    <property type="entry name" value="Homeodomain-like"/>
    <property type="match status" value="2"/>
</dbReference>
<protein>
    <submittedName>
        <fullName evidence="9">Uncharacterized protein</fullName>
    </submittedName>
</protein>
<dbReference type="PANTHER" id="PTHR48000">
    <property type="entry name" value="OS09G0431300 PROTEIN"/>
    <property type="match status" value="1"/>
</dbReference>
<accession>A0A2C9V8C8</accession>
<evidence type="ECO:0000256" key="4">
    <source>
        <dbReference type="ARBA" id="ARBA00023125"/>
    </source>
</evidence>
<keyword evidence="5" id="KW-0804">Transcription</keyword>
<comment type="subcellular location">
    <subcellularLocation>
        <location evidence="1">Nucleus</location>
    </subcellularLocation>
</comment>
<keyword evidence="10" id="KW-1185">Reference proteome</keyword>
<evidence type="ECO:0000259" key="7">
    <source>
        <dbReference type="PROSITE" id="PS50090"/>
    </source>
</evidence>
<organism evidence="9 10">
    <name type="scientific">Manihot esculenta</name>
    <name type="common">Cassava</name>
    <name type="synonym">Jatropha manihot</name>
    <dbReference type="NCBI Taxonomy" id="3983"/>
    <lineage>
        <taxon>Eukaryota</taxon>
        <taxon>Viridiplantae</taxon>
        <taxon>Streptophyta</taxon>
        <taxon>Embryophyta</taxon>
        <taxon>Tracheophyta</taxon>
        <taxon>Spermatophyta</taxon>
        <taxon>Magnoliopsida</taxon>
        <taxon>eudicotyledons</taxon>
        <taxon>Gunneridae</taxon>
        <taxon>Pentapetalae</taxon>
        <taxon>rosids</taxon>
        <taxon>fabids</taxon>
        <taxon>Malpighiales</taxon>
        <taxon>Euphorbiaceae</taxon>
        <taxon>Crotonoideae</taxon>
        <taxon>Manihoteae</taxon>
        <taxon>Manihot</taxon>
    </lineage>
</organism>
<evidence type="ECO:0000256" key="6">
    <source>
        <dbReference type="ARBA" id="ARBA00023242"/>
    </source>
</evidence>
<keyword evidence="3" id="KW-0805">Transcription regulation</keyword>
<dbReference type="CDD" id="cd00167">
    <property type="entry name" value="SANT"/>
    <property type="match status" value="2"/>
</dbReference>
<evidence type="ECO:0000256" key="1">
    <source>
        <dbReference type="ARBA" id="ARBA00004123"/>
    </source>
</evidence>
<dbReference type="PROSITE" id="PS50090">
    <property type="entry name" value="MYB_LIKE"/>
    <property type="match status" value="2"/>
</dbReference>
<dbReference type="AlphaFoldDB" id="A0A2C9V8C8"/>
<keyword evidence="4" id="KW-0238">DNA-binding</keyword>
<evidence type="ECO:0000313" key="10">
    <source>
        <dbReference type="Proteomes" id="UP000091857"/>
    </source>
</evidence>
<evidence type="ECO:0000259" key="8">
    <source>
        <dbReference type="PROSITE" id="PS51294"/>
    </source>
</evidence>
<feature type="domain" description="HTH myb-type" evidence="8">
    <location>
        <begin position="9"/>
        <end position="62"/>
    </location>
</feature>
<dbReference type="EMBL" id="CM004395">
    <property type="protein sequence ID" value="OAY40992.1"/>
    <property type="molecule type" value="Genomic_DNA"/>
</dbReference>
<proteinExistence type="predicted"/>
<dbReference type="Proteomes" id="UP000091857">
    <property type="component" value="Chromosome 9"/>
</dbReference>
<dbReference type="SMART" id="SM00717">
    <property type="entry name" value="SANT"/>
    <property type="match status" value="2"/>
</dbReference>
<dbReference type="SMR" id="A0A2C9V8C8"/>
<dbReference type="InterPro" id="IPR009057">
    <property type="entry name" value="Homeodomain-like_sf"/>
</dbReference>
<dbReference type="GO" id="GO:0005634">
    <property type="term" value="C:nucleus"/>
    <property type="evidence" value="ECO:0000318"/>
    <property type="project" value="GO_Central"/>
</dbReference>
<dbReference type="Pfam" id="PF00249">
    <property type="entry name" value="Myb_DNA-binding"/>
    <property type="match status" value="2"/>
</dbReference>
<dbReference type="FunFam" id="1.10.10.60:FF:000015">
    <property type="entry name" value="Transcription factor RAX3"/>
    <property type="match status" value="1"/>
</dbReference>
<dbReference type="Gramene" id="Manes.09G065400.1.v8.1">
    <property type="protein sequence ID" value="Manes.09G065400.1.v8.1.CDS"/>
    <property type="gene ID" value="Manes.09G065400.v8.1"/>
</dbReference>
<name>A0A2C9V8C8_MANES</name>
<keyword evidence="2" id="KW-0677">Repeat</keyword>
<dbReference type="GO" id="GO:0003700">
    <property type="term" value="F:DNA-binding transcription factor activity"/>
    <property type="evidence" value="ECO:0000318"/>
    <property type="project" value="GO_Central"/>
</dbReference>
<evidence type="ECO:0000256" key="5">
    <source>
        <dbReference type="ARBA" id="ARBA00023163"/>
    </source>
</evidence>
<dbReference type="GO" id="GO:0006355">
    <property type="term" value="P:regulation of DNA-templated transcription"/>
    <property type="evidence" value="ECO:0000318"/>
    <property type="project" value="GO_Central"/>
</dbReference>
<keyword evidence="6" id="KW-0539">Nucleus</keyword>
<feature type="domain" description="Myb-like" evidence="7">
    <location>
        <begin position="9"/>
        <end position="62"/>
    </location>
</feature>
<gene>
    <name evidence="9" type="ORF">MANES_09G065400v8</name>
</gene>
<dbReference type="OrthoDB" id="2143914at2759"/>
<dbReference type="PROSITE" id="PS51294">
    <property type="entry name" value="HTH_MYB"/>
    <property type="match status" value="2"/>
</dbReference>
<evidence type="ECO:0000256" key="2">
    <source>
        <dbReference type="ARBA" id="ARBA00022737"/>
    </source>
</evidence>
<dbReference type="InterPro" id="IPR001005">
    <property type="entry name" value="SANT/Myb"/>
</dbReference>
<feature type="domain" description="Myb-like" evidence="7">
    <location>
        <begin position="63"/>
        <end position="113"/>
    </location>
</feature>
<dbReference type="PANTHER" id="PTHR48000:SF54">
    <property type="entry name" value="MYB FAMILY PROTEIN"/>
    <property type="match status" value="1"/>
</dbReference>
<reference evidence="10" key="1">
    <citation type="journal article" date="2016" name="Nat. Biotechnol.">
        <title>Sequencing wild and cultivated cassava and related species reveals extensive interspecific hybridization and genetic diversity.</title>
        <authorList>
            <person name="Bredeson J.V."/>
            <person name="Lyons J.B."/>
            <person name="Prochnik S.E."/>
            <person name="Wu G.A."/>
            <person name="Ha C.M."/>
            <person name="Edsinger-Gonzales E."/>
            <person name="Grimwood J."/>
            <person name="Schmutz J."/>
            <person name="Rabbi I.Y."/>
            <person name="Egesi C."/>
            <person name="Nauluvula P."/>
            <person name="Lebot V."/>
            <person name="Ndunguru J."/>
            <person name="Mkamilo G."/>
            <person name="Bart R.S."/>
            <person name="Setter T.L."/>
            <person name="Gleadow R.M."/>
            <person name="Kulakow P."/>
            <person name="Ferguson M.E."/>
            <person name="Rounsley S."/>
            <person name="Rokhsar D.S."/>
        </authorList>
    </citation>
    <scope>NUCLEOTIDE SEQUENCE [LARGE SCALE GENOMIC DNA]</scope>
    <source>
        <strain evidence="10">cv. AM560-2</strain>
    </source>
</reference>
<comment type="caution">
    <text evidence="9">The sequence shown here is derived from an EMBL/GenBank/DDBJ whole genome shotgun (WGS) entry which is preliminary data.</text>
</comment>
<feature type="domain" description="HTH myb-type" evidence="8">
    <location>
        <begin position="63"/>
        <end position="117"/>
    </location>
</feature>
<evidence type="ECO:0000313" key="9">
    <source>
        <dbReference type="EMBL" id="OAY40992.1"/>
    </source>
</evidence>
<sequence length="319" mass="35099">MGRAPCCDKANVKKGPWSPEEDAKLKDYIEKQGTVGNWIALPQKAGLKRCGKSCRLRWLNYLRPNIKHGDFSDDEDKIICKLYSNIGSRWSIIAAQLPGRTDNDIKNYWNTKLKKKLMGMMMIHPSQTKLPHQLTTKFASLLCQASSSSSSIPSSPSTAISSPSSSYALARSFTEPIPFSSNNSFTAANKSILPSQESSFVAALENYQMKDSSALLMCGGETSCSSSDGSCNNQITHEYGGGASSAEQMGLQSYFYNGVEESQKLVGDGGWSEKQNGLWGENPIIDYGLEEIKLLISTSSCNNFLFEENKTAEESVMYY</sequence>
<dbReference type="InterPro" id="IPR017930">
    <property type="entry name" value="Myb_dom"/>
</dbReference>